<comment type="caution">
    <text evidence="4">The sequence shown here is derived from an EMBL/GenBank/DDBJ whole genome shotgun (WGS) entry which is preliminary data.</text>
</comment>
<evidence type="ECO:0000256" key="2">
    <source>
        <dbReference type="SAM" id="Phobius"/>
    </source>
</evidence>
<accession>A0A8K0PEP6</accession>
<dbReference type="PANTHER" id="PTHR39607:SF1">
    <property type="entry name" value="B-ZIP TRANSCRIPTION FACTOR (EUROFUNG)"/>
    <property type="match status" value="1"/>
</dbReference>
<organism evidence="4 5">
    <name type="scientific">Elsinoe batatas</name>
    <dbReference type="NCBI Taxonomy" id="2601811"/>
    <lineage>
        <taxon>Eukaryota</taxon>
        <taxon>Fungi</taxon>
        <taxon>Dikarya</taxon>
        <taxon>Ascomycota</taxon>
        <taxon>Pezizomycotina</taxon>
        <taxon>Dothideomycetes</taxon>
        <taxon>Dothideomycetidae</taxon>
        <taxon>Myriangiales</taxon>
        <taxon>Elsinoaceae</taxon>
        <taxon>Elsinoe</taxon>
    </lineage>
</organism>
<dbReference type="EMBL" id="JAESVG020000007">
    <property type="protein sequence ID" value="KAG8625802.1"/>
    <property type="molecule type" value="Genomic_DNA"/>
</dbReference>
<evidence type="ECO:0000313" key="5">
    <source>
        <dbReference type="Proteomes" id="UP000809789"/>
    </source>
</evidence>
<dbReference type="Proteomes" id="UP000809789">
    <property type="component" value="Unassembled WGS sequence"/>
</dbReference>
<feature type="compositionally biased region" description="Low complexity" evidence="1">
    <location>
        <begin position="93"/>
        <end position="104"/>
    </location>
</feature>
<feature type="compositionally biased region" description="Polar residues" evidence="1">
    <location>
        <begin position="130"/>
        <end position="141"/>
    </location>
</feature>
<feature type="compositionally biased region" description="Low complexity" evidence="1">
    <location>
        <begin position="7"/>
        <end position="31"/>
    </location>
</feature>
<dbReference type="PROSITE" id="PS00036">
    <property type="entry name" value="BZIP_BASIC"/>
    <property type="match status" value="1"/>
</dbReference>
<feature type="transmembrane region" description="Helical" evidence="2">
    <location>
        <begin position="426"/>
        <end position="446"/>
    </location>
</feature>
<dbReference type="GO" id="GO:0003700">
    <property type="term" value="F:DNA-binding transcription factor activity"/>
    <property type="evidence" value="ECO:0007669"/>
    <property type="project" value="InterPro"/>
</dbReference>
<dbReference type="InterPro" id="IPR046347">
    <property type="entry name" value="bZIP_sf"/>
</dbReference>
<dbReference type="InterPro" id="IPR013857">
    <property type="entry name" value="NADH-UbQ_OxRdtase-assoc_prot30"/>
</dbReference>
<feature type="region of interest" description="Disordered" evidence="1">
    <location>
        <begin position="1"/>
        <end position="36"/>
    </location>
</feature>
<evidence type="ECO:0000259" key="3">
    <source>
        <dbReference type="PROSITE" id="PS00036"/>
    </source>
</evidence>
<name>A0A8K0PEP6_9PEZI</name>
<dbReference type="Pfam" id="PF08547">
    <property type="entry name" value="CIA30"/>
    <property type="match status" value="1"/>
</dbReference>
<keyword evidence="2" id="KW-1133">Transmembrane helix</keyword>
<keyword evidence="2" id="KW-0812">Transmembrane</keyword>
<feature type="region of interest" description="Disordered" evidence="1">
    <location>
        <begin position="396"/>
        <end position="424"/>
    </location>
</feature>
<keyword evidence="2" id="KW-0472">Membrane</keyword>
<dbReference type="SUPFAM" id="SSF49785">
    <property type="entry name" value="Galactose-binding domain-like"/>
    <property type="match status" value="1"/>
</dbReference>
<feature type="domain" description="BZIP" evidence="3">
    <location>
        <begin position="46"/>
        <end position="61"/>
    </location>
</feature>
<reference evidence="4" key="1">
    <citation type="submission" date="2021-07" db="EMBL/GenBank/DDBJ databases">
        <title>Elsinoe batatas strain:CRI-CJ2 Genome sequencing and assembly.</title>
        <authorList>
            <person name="Huang L."/>
        </authorList>
    </citation>
    <scope>NUCLEOTIDE SEQUENCE</scope>
    <source>
        <strain evidence="4">CRI-CJ2</strain>
    </source>
</reference>
<dbReference type="InterPro" id="IPR008979">
    <property type="entry name" value="Galactose-bd-like_sf"/>
</dbReference>
<evidence type="ECO:0000313" key="4">
    <source>
        <dbReference type="EMBL" id="KAG8625802.1"/>
    </source>
</evidence>
<dbReference type="CDD" id="cd14688">
    <property type="entry name" value="bZIP_YAP"/>
    <property type="match status" value="1"/>
</dbReference>
<dbReference type="InterPro" id="IPR052635">
    <property type="entry name" value="Sec_Metab_Biosynth_Reg"/>
</dbReference>
<protein>
    <recommendedName>
        <fullName evidence="3">BZIP domain-containing protein</fullName>
    </recommendedName>
</protein>
<gene>
    <name evidence="4" type="ORF">KVT40_006203</name>
</gene>
<evidence type="ECO:0000256" key="1">
    <source>
        <dbReference type="SAM" id="MobiDB-lite"/>
    </source>
</evidence>
<dbReference type="InterPro" id="IPR004827">
    <property type="entry name" value="bZIP"/>
</dbReference>
<dbReference type="SUPFAM" id="SSF57959">
    <property type="entry name" value="Leucine zipper domain"/>
    <property type="match status" value="1"/>
</dbReference>
<proteinExistence type="predicted"/>
<dbReference type="AlphaFoldDB" id="A0A8K0PEP6"/>
<dbReference type="OrthoDB" id="426386at2759"/>
<keyword evidence="5" id="KW-1185">Reference proteome</keyword>
<sequence>MDHRRTSSYTYGTSSRDGVAHHTSSAFSASAQPNEDWTKISDLAERRRIQNRIAQRNYRKKLKKRLEDLERKAASSTSPEPEPQSLPSKEPSRSNSKKSTSSTSSKRKQSPAAQSTPASHGRTAVEDWTMFSSQHTRQLSTSPPPFEFPTLDSFQTPPSPQLPAGNFSYLPHADATYQYQPFLQPVDQSFAWSDKTLPIKQEGFLEHDNSPLSLPGYMPMNSMDMSFASSFPESLSYFETDGSSGRFFGDLDIDTLGGAGFASQRTTDDNRTWNLSDFDGIRLNVDRADGKKYTLILKDSLLPKNSVNGREQATTSYEYDFTTPSPSTVDHSSSTTILIPWSKFKATYRGREQDDAKPLKTSSIKRISIMMRSFFGTQKGPFSITLHTISAYSDKGQSSILPSGSADEKGGLNPRRPMGSSPGASWRSPLTFSVMALVSLLALYALRRRYGW</sequence>
<feature type="region of interest" description="Disordered" evidence="1">
    <location>
        <begin position="48"/>
        <end position="163"/>
    </location>
</feature>
<dbReference type="PANTHER" id="PTHR39607">
    <property type="entry name" value="XANTHOCILLIN BIOSYNTHESIS CLUSTER TRANSCRIPTION FACTOR XANC-RELATED"/>
    <property type="match status" value="1"/>
</dbReference>